<dbReference type="AlphaFoldDB" id="A0A5J6QDZ0"/>
<dbReference type="GO" id="GO:0019808">
    <property type="term" value="F:polyamine binding"/>
    <property type="evidence" value="ECO:0007669"/>
    <property type="project" value="InterPro"/>
</dbReference>
<evidence type="ECO:0000256" key="6">
    <source>
        <dbReference type="SAM" id="SignalP"/>
    </source>
</evidence>
<dbReference type="PANTHER" id="PTHR30222:SF18">
    <property type="entry name" value="BIFUNCTIONAL POLYHYDROXYBUTYRATE SYNTHASE _ ABC TRANSPORTER PERIPLASMIC BINDING PROTEIN-RELATED"/>
    <property type="match status" value="1"/>
</dbReference>
<keyword evidence="2 5" id="KW-0813">Transport</keyword>
<organism evidence="7 8">
    <name type="scientific">Metapseudomonas lalkuanensis</name>
    <dbReference type="NCBI Taxonomy" id="2604832"/>
    <lineage>
        <taxon>Bacteria</taxon>
        <taxon>Pseudomonadati</taxon>
        <taxon>Pseudomonadota</taxon>
        <taxon>Gammaproteobacteria</taxon>
        <taxon>Pseudomonadales</taxon>
        <taxon>Pseudomonadaceae</taxon>
        <taxon>Metapseudomonas</taxon>
    </lineage>
</organism>
<keyword evidence="4 5" id="KW-0574">Periplasm</keyword>
<feature type="signal peptide" evidence="6">
    <location>
        <begin position="1"/>
        <end position="19"/>
    </location>
</feature>
<dbReference type="PIRSF" id="PIRSF019574">
    <property type="entry name" value="Periplasmic_polyamine_BP"/>
    <property type="match status" value="1"/>
</dbReference>
<dbReference type="SUPFAM" id="SSF53850">
    <property type="entry name" value="Periplasmic binding protein-like II"/>
    <property type="match status" value="1"/>
</dbReference>
<accession>A0A5J6QDZ0</accession>
<dbReference type="PRINTS" id="PR00909">
    <property type="entry name" value="SPERMDNBNDNG"/>
</dbReference>
<sequence>MRCPLLLAALFACALPVHAEDKALNLYSWSAYIPEKALQGFKDESGIEVKYDIFDSAEALDAKLLTGGSGYDVVFPASSGLARAIQARAVQPLQRERLKNFANLDPELLAKLATVDPDNRFGVPYTWGTVGLGINKEAVEKRIPDAPLNSLDLLFKPEYASRLKDCGIAVIDSPQEVISVALHYLGKAPYSTDKADLKAVQELFAQLQPNVRYVGAGKHINDLAKGEICLALTYNGDAAIAADQARQAKMPFEVIYRIPREGTLIWFDTMVIPADAPHPQAAHAFIDYMLRPEAIAELTNSQFFANANKAATALVTPEVAGDPDIYPSKDVRDRLFGEQIQTLKEQRARTRLWTSFRTQY</sequence>
<comment type="subcellular location">
    <subcellularLocation>
        <location evidence="1 5">Periplasm</location>
    </subcellularLocation>
</comment>
<comment type="function">
    <text evidence="5">Required for the activity of the bacterial periplasmic transport system of putrescine.</text>
</comment>
<proteinExistence type="inferred from homology"/>
<reference evidence="7 8" key="1">
    <citation type="submission" date="2019-08" db="EMBL/GenBank/DDBJ databases">
        <title>Whole-genome Sequencing of e-waste polymer degrading bacterium Pseudomonas sp. strain PE08.</title>
        <authorList>
            <person name="Kirdat K."/>
            <person name="Debbarma P."/>
            <person name="Narawade N."/>
            <person name="Suyal D."/>
            <person name="Thorat V."/>
            <person name="Shouche Y."/>
            <person name="Goel R."/>
            <person name="Yadav A."/>
        </authorList>
    </citation>
    <scope>NUCLEOTIDE SEQUENCE [LARGE SCALE GENOMIC DNA]</scope>
    <source>
        <strain evidence="7 8">PE08</strain>
    </source>
</reference>
<dbReference type="Gene3D" id="3.40.190.10">
    <property type="entry name" value="Periplasmic binding protein-like II"/>
    <property type="match status" value="2"/>
</dbReference>
<evidence type="ECO:0000256" key="1">
    <source>
        <dbReference type="ARBA" id="ARBA00004418"/>
    </source>
</evidence>
<gene>
    <name evidence="7" type="ORF">FXN65_02425</name>
</gene>
<dbReference type="PANTHER" id="PTHR30222">
    <property type="entry name" value="SPERMIDINE/PUTRESCINE-BINDING PERIPLASMIC PROTEIN"/>
    <property type="match status" value="1"/>
</dbReference>
<dbReference type="Proteomes" id="UP000327179">
    <property type="component" value="Chromosome"/>
</dbReference>
<comment type="similarity">
    <text evidence="5">Belongs to the bacterial solute-binding protein PotD/PotF family.</text>
</comment>
<keyword evidence="8" id="KW-1185">Reference proteome</keyword>
<name>A0A5J6QDZ0_9GAMM</name>
<dbReference type="EMBL" id="CP043311">
    <property type="protein sequence ID" value="QEY60958.1"/>
    <property type="molecule type" value="Genomic_DNA"/>
</dbReference>
<evidence type="ECO:0000313" key="8">
    <source>
        <dbReference type="Proteomes" id="UP000327179"/>
    </source>
</evidence>
<evidence type="ECO:0000256" key="5">
    <source>
        <dbReference type="PIRNR" id="PIRNR019574"/>
    </source>
</evidence>
<evidence type="ECO:0000313" key="7">
    <source>
        <dbReference type="EMBL" id="QEY60958.1"/>
    </source>
</evidence>
<feature type="chain" id="PRO_5023829489" description="Putrescine-binding periplasmic protein" evidence="6">
    <location>
        <begin position="20"/>
        <end position="360"/>
    </location>
</feature>
<dbReference type="CDD" id="cd13659">
    <property type="entry name" value="PBP2_PotF"/>
    <property type="match status" value="1"/>
</dbReference>
<dbReference type="InterPro" id="IPR001188">
    <property type="entry name" value="Sperm_putr-bd"/>
</dbReference>
<dbReference type="GO" id="GO:0042597">
    <property type="term" value="C:periplasmic space"/>
    <property type="evidence" value="ECO:0007669"/>
    <property type="project" value="UniProtKB-SubCell"/>
</dbReference>
<protein>
    <recommendedName>
        <fullName evidence="5">Putrescine-binding periplasmic protein</fullName>
    </recommendedName>
</protein>
<evidence type="ECO:0000256" key="4">
    <source>
        <dbReference type="ARBA" id="ARBA00022764"/>
    </source>
</evidence>
<dbReference type="Pfam" id="PF13416">
    <property type="entry name" value="SBP_bac_8"/>
    <property type="match status" value="1"/>
</dbReference>
<dbReference type="RefSeq" id="WP_151131499.1">
    <property type="nucleotide sequence ID" value="NZ_CP043311.1"/>
</dbReference>
<dbReference type="KEGG" id="plal:FXN65_02425"/>
<dbReference type="GO" id="GO:0015846">
    <property type="term" value="P:polyamine transport"/>
    <property type="evidence" value="ECO:0007669"/>
    <property type="project" value="InterPro"/>
</dbReference>
<evidence type="ECO:0000256" key="2">
    <source>
        <dbReference type="ARBA" id="ARBA00022448"/>
    </source>
</evidence>
<evidence type="ECO:0000256" key="3">
    <source>
        <dbReference type="ARBA" id="ARBA00022729"/>
    </source>
</evidence>
<keyword evidence="3 6" id="KW-0732">Signal</keyword>
<dbReference type="InterPro" id="IPR006059">
    <property type="entry name" value="SBP"/>
</dbReference>